<keyword evidence="3" id="KW-1185">Reference proteome</keyword>
<reference evidence="2 3" key="1">
    <citation type="submission" date="2023-03" db="EMBL/GenBank/DDBJ databases">
        <title>Paludisphaera mucosa sp. nov. a novel planctomycete from northern fen.</title>
        <authorList>
            <person name="Ivanova A."/>
        </authorList>
    </citation>
    <scope>NUCLEOTIDE SEQUENCE [LARGE SCALE GENOMIC DNA]</scope>
    <source>
        <strain evidence="2 3">Pla2</strain>
    </source>
</reference>
<accession>A0ABT6FJ63</accession>
<dbReference type="RefSeq" id="WP_277863819.1">
    <property type="nucleotide sequence ID" value="NZ_JARRAG010000002.1"/>
</dbReference>
<evidence type="ECO:0000313" key="2">
    <source>
        <dbReference type="EMBL" id="MDG3007541.1"/>
    </source>
</evidence>
<gene>
    <name evidence="2" type="ORF">PZE19_27580</name>
</gene>
<dbReference type="Proteomes" id="UP001216907">
    <property type="component" value="Unassembled WGS sequence"/>
</dbReference>
<dbReference type="EMBL" id="JARRAG010000002">
    <property type="protein sequence ID" value="MDG3007541.1"/>
    <property type="molecule type" value="Genomic_DNA"/>
</dbReference>
<evidence type="ECO:0000256" key="1">
    <source>
        <dbReference type="SAM" id="MobiDB-lite"/>
    </source>
</evidence>
<sequence length="222" mass="23814">MSEPSADILVVCPHCSTRLRVSGGYEGGSVTCPRCERSIAPAPLIASGSSSGEYATSTLLDLEGAEYVAVACPECATGLRVRAKYVGRHVRCGNCRAKFLVDPPGPSVLDAPTTAPYARGGELRPDQAAPTPDPDDPWQGRAEVMKLLDELAALQGRNARLQAEVEHLERERDVALREVARLRSQPVRTGSPAARRFAPAFDDGEPTVPFTFLDETARTSAR</sequence>
<proteinExistence type="predicted"/>
<name>A0ABT6FJ63_9BACT</name>
<feature type="region of interest" description="Disordered" evidence="1">
    <location>
        <begin position="113"/>
        <end position="136"/>
    </location>
</feature>
<comment type="caution">
    <text evidence="2">The sequence shown here is derived from an EMBL/GenBank/DDBJ whole genome shotgun (WGS) entry which is preliminary data.</text>
</comment>
<evidence type="ECO:0000313" key="3">
    <source>
        <dbReference type="Proteomes" id="UP001216907"/>
    </source>
</evidence>
<dbReference type="Gene3D" id="2.20.28.160">
    <property type="match status" value="1"/>
</dbReference>
<feature type="region of interest" description="Disordered" evidence="1">
    <location>
        <begin position="184"/>
        <end position="222"/>
    </location>
</feature>
<organism evidence="2 3">
    <name type="scientific">Paludisphaera mucosa</name>
    <dbReference type="NCBI Taxonomy" id="3030827"/>
    <lineage>
        <taxon>Bacteria</taxon>
        <taxon>Pseudomonadati</taxon>
        <taxon>Planctomycetota</taxon>
        <taxon>Planctomycetia</taxon>
        <taxon>Isosphaerales</taxon>
        <taxon>Isosphaeraceae</taxon>
        <taxon>Paludisphaera</taxon>
    </lineage>
</organism>
<protein>
    <submittedName>
        <fullName evidence="2">Uncharacterized protein</fullName>
    </submittedName>
</protein>